<gene>
    <name evidence="3" type="ORF">SAMN05216372_108162</name>
</gene>
<accession>A0A1I1XVH3</accession>
<organism evidence="3 4">
    <name type="scientific">Pseudomonas straminea</name>
    <dbReference type="NCBI Taxonomy" id="47882"/>
    <lineage>
        <taxon>Bacteria</taxon>
        <taxon>Pseudomonadati</taxon>
        <taxon>Pseudomonadota</taxon>
        <taxon>Gammaproteobacteria</taxon>
        <taxon>Pseudomonadales</taxon>
        <taxon>Pseudomonadaceae</taxon>
        <taxon>Phytopseudomonas</taxon>
    </lineage>
</organism>
<dbReference type="CDD" id="cd03396">
    <property type="entry name" value="PAP2_like_6"/>
    <property type="match status" value="1"/>
</dbReference>
<reference evidence="4" key="1">
    <citation type="submission" date="2016-10" db="EMBL/GenBank/DDBJ databases">
        <authorList>
            <person name="Varghese N."/>
            <person name="Submissions S."/>
        </authorList>
    </citation>
    <scope>NUCLEOTIDE SEQUENCE [LARGE SCALE GENOMIC DNA]</scope>
    <source>
        <strain evidence="4">JCM 2783</strain>
    </source>
</reference>
<evidence type="ECO:0000256" key="1">
    <source>
        <dbReference type="SAM" id="Phobius"/>
    </source>
</evidence>
<sequence>MKLAEEYAMSSARSPSRFFNFRLWLGLPLGLMALLLVLDPKPLDFALAEILYDPVTGFIGGRSSWLENVLHDQVKILVICLGVACIAAFLISLLPVRLRSWRRELGYLVLALGLSTSIVPPLKTLTAVQCPWSLTQFGGHEAFSPLIGERPVTDKPGRCWPGGHASTGFSLLALYFALRDRRPRLARWALGFALTLGCVLSLGRMMQGAHFLSHNLWTLLLDWLIAVVGYRVLLYHKAAQPALPSPVLSRELHG</sequence>
<dbReference type="Pfam" id="PF01569">
    <property type="entry name" value="PAP2"/>
    <property type="match status" value="1"/>
</dbReference>
<keyword evidence="1" id="KW-0812">Transmembrane</keyword>
<feature type="transmembrane region" description="Helical" evidence="1">
    <location>
        <begin position="105"/>
        <end position="122"/>
    </location>
</feature>
<dbReference type="AlphaFoldDB" id="A0A1I1XVH3"/>
<dbReference type="SUPFAM" id="SSF48317">
    <property type="entry name" value="Acid phosphatase/Vanadium-dependent haloperoxidase"/>
    <property type="match status" value="1"/>
</dbReference>
<dbReference type="InterPro" id="IPR036938">
    <property type="entry name" value="PAP2/HPO_sf"/>
</dbReference>
<evidence type="ECO:0000313" key="3">
    <source>
        <dbReference type="EMBL" id="SFE09550.1"/>
    </source>
</evidence>
<feature type="transmembrane region" description="Helical" evidence="1">
    <location>
        <begin position="185"/>
        <end position="203"/>
    </location>
</feature>
<feature type="transmembrane region" description="Helical" evidence="1">
    <location>
        <begin position="215"/>
        <end position="234"/>
    </location>
</feature>
<feature type="domain" description="Phosphatidic acid phosphatase type 2/haloperoxidase" evidence="2">
    <location>
        <begin position="105"/>
        <end position="235"/>
    </location>
</feature>
<protein>
    <submittedName>
        <fullName evidence="3">Membrane-associated enzyme, PAP2 (Acid phosphatase) superfamily</fullName>
    </submittedName>
</protein>
<feature type="transmembrane region" description="Helical" evidence="1">
    <location>
        <begin position="21"/>
        <end position="38"/>
    </location>
</feature>
<evidence type="ECO:0000313" key="4">
    <source>
        <dbReference type="Proteomes" id="UP000243950"/>
    </source>
</evidence>
<feature type="transmembrane region" description="Helical" evidence="1">
    <location>
        <begin position="74"/>
        <end position="93"/>
    </location>
</feature>
<keyword evidence="1" id="KW-1133">Transmembrane helix</keyword>
<dbReference type="InterPro" id="IPR000326">
    <property type="entry name" value="PAP2/HPO"/>
</dbReference>
<proteinExistence type="predicted"/>
<evidence type="ECO:0000259" key="2">
    <source>
        <dbReference type="Pfam" id="PF01569"/>
    </source>
</evidence>
<name>A0A1I1XVH3_PSEOC</name>
<dbReference type="Proteomes" id="UP000243950">
    <property type="component" value="Unassembled WGS sequence"/>
</dbReference>
<dbReference type="EMBL" id="FOMO01000008">
    <property type="protein sequence ID" value="SFE09550.1"/>
    <property type="molecule type" value="Genomic_DNA"/>
</dbReference>
<keyword evidence="4" id="KW-1185">Reference proteome</keyword>
<keyword evidence="1" id="KW-0472">Membrane</keyword>
<feature type="transmembrane region" description="Helical" evidence="1">
    <location>
        <begin position="160"/>
        <end position="178"/>
    </location>
</feature>